<keyword evidence="2 6" id="KW-0812">Transmembrane</keyword>
<feature type="region of interest" description="Disordered" evidence="5">
    <location>
        <begin position="1"/>
        <end position="32"/>
    </location>
</feature>
<evidence type="ECO:0000256" key="5">
    <source>
        <dbReference type="SAM" id="MobiDB-lite"/>
    </source>
</evidence>
<dbReference type="RefSeq" id="WP_218885094.1">
    <property type="nucleotide sequence ID" value="NZ_BAAAGN010000016.1"/>
</dbReference>
<feature type="transmembrane region" description="Helical" evidence="6">
    <location>
        <begin position="66"/>
        <end position="85"/>
    </location>
</feature>
<keyword evidence="8" id="KW-1185">Reference proteome</keyword>
<keyword evidence="3 6" id="KW-1133">Transmembrane helix</keyword>
<comment type="subcellular location">
    <subcellularLocation>
        <location evidence="1">Membrane</location>
        <topology evidence="1">Multi-pass membrane protein</topology>
    </subcellularLocation>
</comment>
<dbReference type="Pfam" id="PF02361">
    <property type="entry name" value="CbiQ"/>
    <property type="match status" value="1"/>
</dbReference>
<evidence type="ECO:0000256" key="6">
    <source>
        <dbReference type="SAM" id="Phobius"/>
    </source>
</evidence>
<comment type="caution">
    <text evidence="7">The sequence shown here is derived from an EMBL/GenBank/DDBJ whole genome shotgun (WGS) entry which is preliminary data.</text>
</comment>
<proteinExistence type="predicted"/>
<dbReference type="AlphaFoldDB" id="A0A7Y9DN15"/>
<organism evidence="7 8">
    <name type="scientific">Kineococcus aurantiacus</name>
    <dbReference type="NCBI Taxonomy" id="37633"/>
    <lineage>
        <taxon>Bacteria</taxon>
        <taxon>Bacillati</taxon>
        <taxon>Actinomycetota</taxon>
        <taxon>Actinomycetes</taxon>
        <taxon>Kineosporiales</taxon>
        <taxon>Kineosporiaceae</taxon>
        <taxon>Kineococcus</taxon>
    </lineage>
</organism>
<evidence type="ECO:0000256" key="4">
    <source>
        <dbReference type="ARBA" id="ARBA00023136"/>
    </source>
</evidence>
<dbReference type="EMBL" id="JACCBB010000001">
    <property type="protein sequence ID" value="NYD23621.1"/>
    <property type="molecule type" value="Genomic_DNA"/>
</dbReference>
<protein>
    <submittedName>
        <fullName evidence="7">Biotin transport system permease protein</fullName>
    </submittedName>
</protein>
<evidence type="ECO:0000313" key="7">
    <source>
        <dbReference type="EMBL" id="NYD23621.1"/>
    </source>
</evidence>
<gene>
    <name evidence="7" type="ORF">BJ968_003161</name>
</gene>
<dbReference type="PANTHER" id="PTHR33514">
    <property type="entry name" value="PROTEIN ABCI12, CHLOROPLASTIC"/>
    <property type="match status" value="1"/>
</dbReference>
<dbReference type="GO" id="GO:0005886">
    <property type="term" value="C:plasma membrane"/>
    <property type="evidence" value="ECO:0007669"/>
    <property type="project" value="TreeGrafter"/>
</dbReference>
<dbReference type="CDD" id="cd16914">
    <property type="entry name" value="EcfT"/>
    <property type="match status" value="1"/>
</dbReference>
<evidence type="ECO:0000313" key="8">
    <source>
        <dbReference type="Proteomes" id="UP000521922"/>
    </source>
</evidence>
<evidence type="ECO:0000256" key="3">
    <source>
        <dbReference type="ARBA" id="ARBA00022989"/>
    </source>
</evidence>
<evidence type="ECO:0000256" key="1">
    <source>
        <dbReference type="ARBA" id="ARBA00004141"/>
    </source>
</evidence>
<dbReference type="Proteomes" id="UP000521922">
    <property type="component" value="Unassembled WGS sequence"/>
</dbReference>
<reference evidence="7 8" key="1">
    <citation type="submission" date="2020-07" db="EMBL/GenBank/DDBJ databases">
        <title>Sequencing the genomes of 1000 actinobacteria strains.</title>
        <authorList>
            <person name="Klenk H.-P."/>
        </authorList>
    </citation>
    <scope>NUCLEOTIDE SEQUENCE [LARGE SCALE GENOMIC DNA]</scope>
    <source>
        <strain evidence="7 8">DSM 7487</strain>
    </source>
</reference>
<name>A0A7Y9DN15_9ACTN</name>
<sequence>MRRGPGVRRGLGAPRGLTAPPPLLGTAEPGTSRLHRARPGTKLGALALVGAAVGAVRALVPGVPAALALGAFLVVLAVLAHRARLRRGLLRAQVRRTWWVLAALAVVQTWAEGPWVAATVVAGLLSCLWSATLLTATTPVPELLEAVVRALGPLRRVGVEPERVAFAFTLTLTSVPVVGRLLAESREAAAARGLSGDPRALLVPTVVRTVAHAEQLGEALAARGLD</sequence>
<dbReference type="PANTHER" id="PTHR33514:SF13">
    <property type="entry name" value="PROTEIN ABCI12, CHLOROPLASTIC"/>
    <property type="match status" value="1"/>
</dbReference>
<accession>A0A7Y9DN15</accession>
<evidence type="ECO:0000256" key="2">
    <source>
        <dbReference type="ARBA" id="ARBA00022692"/>
    </source>
</evidence>
<dbReference type="InterPro" id="IPR003339">
    <property type="entry name" value="ABC/ECF_trnsptr_transmembrane"/>
</dbReference>
<feature type="transmembrane region" description="Helical" evidence="6">
    <location>
        <begin position="43"/>
        <end position="60"/>
    </location>
</feature>
<keyword evidence="4 6" id="KW-0472">Membrane</keyword>